<reference evidence="4" key="2">
    <citation type="submission" date="2020-11" db="EMBL/GenBank/DDBJ databases">
        <authorList>
            <person name="McCartney M.A."/>
            <person name="Auch B."/>
            <person name="Kono T."/>
            <person name="Mallez S."/>
            <person name="Becker A."/>
            <person name="Gohl D.M."/>
            <person name="Silverstein K.A.T."/>
            <person name="Koren S."/>
            <person name="Bechman K.B."/>
            <person name="Herman A."/>
            <person name="Abrahante J.E."/>
            <person name="Garbe J."/>
        </authorList>
    </citation>
    <scope>NUCLEOTIDE SEQUENCE</scope>
    <source>
        <strain evidence="4">Duluth1</strain>
        <tissue evidence="4">Whole animal</tissue>
    </source>
</reference>
<dbReference type="InterPro" id="IPR019734">
    <property type="entry name" value="TPR_rpt"/>
</dbReference>
<name>A0A9D4RKF5_DREPO</name>
<dbReference type="InterPro" id="IPR011990">
    <property type="entry name" value="TPR-like_helical_dom_sf"/>
</dbReference>
<evidence type="ECO:0008006" key="6">
    <source>
        <dbReference type="Google" id="ProtNLM"/>
    </source>
</evidence>
<keyword evidence="1 2" id="KW-0802">TPR repeat</keyword>
<evidence type="ECO:0000313" key="5">
    <source>
        <dbReference type="Proteomes" id="UP000828390"/>
    </source>
</evidence>
<dbReference type="PROSITE" id="PS50005">
    <property type="entry name" value="TPR"/>
    <property type="match status" value="1"/>
</dbReference>
<dbReference type="SMART" id="SM00028">
    <property type="entry name" value="TPR"/>
    <property type="match status" value="6"/>
</dbReference>
<dbReference type="Gene3D" id="1.25.40.10">
    <property type="entry name" value="Tetratricopeptide repeat domain"/>
    <property type="match status" value="4"/>
</dbReference>
<organism evidence="4 5">
    <name type="scientific">Dreissena polymorpha</name>
    <name type="common">Zebra mussel</name>
    <name type="synonym">Mytilus polymorpha</name>
    <dbReference type="NCBI Taxonomy" id="45954"/>
    <lineage>
        <taxon>Eukaryota</taxon>
        <taxon>Metazoa</taxon>
        <taxon>Spiralia</taxon>
        <taxon>Lophotrochozoa</taxon>
        <taxon>Mollusca</taxon>
        <taxon>Bivalvia</taxon>
        <taxon>Autobranchia</taxon>
        <taxon>Heteroconchia</taxon>
        <taxon>Euheterodonta</taxon>
        <taxon>Imparidentia</taxon>
        <taxon>Neoheterodontei</taxon>
        <taxon>Myida</taxon>
        <taxon>Dreissenoidea</taxon>
        <taxon>Dreissenidae</taxon>
        <taxon>Dreissena</taxon>
    </lineage>
</organism>
<dbReference type="Proteomes" id="UP000828390">
    <property type="component" value="Unassembled WGS sequence"/>
</dbReference>
<dbReference type="PANTHER" id="PTHR12558:SF36">
    <property type="entry name" value="ANAPHASE-PROMOTING COMPLEX SUBUNIT 7"/>
    <property type="match status" value="1"/>
</dbReference>
<dbReference type="GO" id="GO:0016567">
    <property type="term" value="P:protein ubiquitination"/>
    <property type="evidence" value="ECO:0007669"/>
    <property type="project" value="TreeGrafter"/>
</dbReference>
<dbReference type="Pfam" id="PF13432">
    <property type="entry name" value="TPR_16"/>
    <property type="match status" value="2"/>
</dbReference>
<sequence>MTICDSQSETEVPSISQKYQCLVYHGNALFHLGEYTKAEETYKRALLLRKAINNVKGKTPVPSIASNELTSDVEVKFKIYLCLMQSKQYKEAMSVLEGISTRQRTAKVNLALADLYVRSGMDRSAITSYKEVLRECPLALEAINGLLSLGQKGADVHALVISSLPQGISKEWLSQWIRGHSLVTSNDYVNAVKTFRLDTNDCLKDNEYMITSIARALFLDGHYKQSLVAFQKAHAIDPLHLTHMDIYSYLLYKEKKGLELQRLANQLMSATVNAPEPWVAMGYLSLYTKKNVRSVYYAQKAMTIDSLNIEALLMKATAFLELKQINEATNHFHAAIKRAPLRFEAYVGLTECYTGRVREAIALAGRALKTMGPNSRTLWLYGAMIAKDPLALAKAKPYLEKAMKLDPTHLNPVYVMADILKQEKQYDKGVELLRGYLVNQSTSKLHLLLGDFLTVAGDQQEALDQYNKALGIDPTNELARQGIERVENGESGADNTFDVEMEHSVSEADFDGSDVESTWSDELG</sequence>
<evidence type="ECO:0000256" key="2">
    <source>
        <dbReference type="PROSITE-ProRule" id="PRU00339"/>
    </source>
</evidence>
<gene>
    <name evidence="4" type="ORF">DPMN_033983</name>
</gene>
<dbReference type="EMBL" id="JAIWYP010000002">
    <property type="protein sequence ID" value="KAH3870793.1"/>
    <property type="molecule type" value="Genomic_DNA"/>
</dbReference>
<keyword evidence="5" id="KW-1185">Reference proteome</keyword>
<dbReference type="SUPFAM" id="SSF48452">
    <property type="entry name" value="TPR-like"/>
    <property type="match status" value="3"/>
</dbReference>
<feature type="region of interest" description="Disordered" evidence="3">
    <location>
        <begin position="504"/>
        <end position="524"/>
    </location>
</feature>
<evidence type="ECO:0000256" key="1">
    <source>
        <dbReference type="ARBA" id="ARBA00022803"/>
    </source>
</evidence>
<accession>A0A9D4RKF5</accession>
<feature type="compositionally biased region" description="Polar residues" evidence="3">
    <location>
        <begin position="515"/>
        <end position="524"/>
    </location>
</feature>
<proteinExistence type="predicted"/>
<evidence type="ECO:0000256" key="3">
    <source>
        <dbReference type="SAM" id="MobiDB-lite"/>
    </source>
</evidence>
<dbReference type="GO" id="GO:0045842">
    <property type="term" value="P:positive regulation of mitotic metaphase/anaphase transition"/>
    <property type="evidence" value="ECO:0007669"/>
    <property type="project" value="TreeGrafter"/>
</dbReference>
<dbReference type="GO" id="GO:0005680">
    <property type="term" value="C:anaphase-promoting complex"/>
    <property type="evidence" value="ECO:0007669"/>
    <property type="project" value="TreeGrafter"/>
</dbReference>
<dbReference type="Pfam" id="PF13181">
    <property type="entry name" value="TPR_8"/>
    <property type="match status" value="1"/>
</dbReference>
<protein>
    <recommendedName>
        <fullName evidence="6">Anaphase-promoting complex subunit 7</fullName>
    </recommendedName>
</protein>
<comment type="caution">
    <text evidence="4">The sequence shown here is derived from an EMBL/GenBank/DDBJ whole genome shotgun (WGS) entry which is preliminary data.</text>
</comment>
<dbReference type="AlphaFoldDB" id="A0A9D4RKF5"/>
<evidence type="ECO:0000313" key="4">
    <source>
        <dbReference type="EMBL" id="KAH3870793.1"/>
    </source>
</evidence>
<dbReference type="GO" id="GO:0051301">
    <property type="term" value="P:cell division"/>
    <property type="evidence" value="ECO:0007669"/>
    <property type="project" value="TreeGrafter"/>
</dbReference>
<dbReference type="PANTHER" id="PTHR12558">
    <property type="entry name" value="CELL DIVISION CYCLE 16,23,27"/>
    <property type="match status" value="1"/>
</dbReference>
<reference evidence="4" key="1">
    <citation type="journal article" date="2019" name="bioRxiv">
        <title>The Genome of the Zebra Mussel, Dreissena polymorpha: A Resource for Invasive Species Research.</title>
        <authorList>
            <person name="McCartney M.A."/>
            <person name="Auch B."/>
            <person name="Kono T."/>
            <person name="Mallez S."/>
            <person name="Zhang Y."/>
            <person name="Obille A."/>
            <person name="Becker A."/>
            <person name="Abrahante J.E."/>
            <person name="Garbe J."/>
            <person name="Badalamenti J.P."/>
            <person name="Herman A."/>
            <person name="Mangelson H."/>
            <person name="Liachko I."/>
            <person name="Sullivan S."/>
            <person name="Sone E.D."/>
            <person name="Koren S."/>
            <person name="Silverstein K.A.T."/>
            <person name="Beckman K.B."/>
            <person name="Gohl D.M."/>
        </authorList>
    </citation>
    <scope>NUCLEOTIDE SEQUENCE</scope>
    <source>
        <strain evidence="4">Duluth1</strain>
        <tissue evidence="4">Whole animal</tissue>
    </source>
</reference>
<feature type="repeat" description="TPR" evidence="2">
    <location>
        <begin position="443"/>
        <end position="476"/>
    </location>
</feature>